<name>A0A937FE67_9CLOT</name>
<keyword evidence="2" id="KW-1185">Reference proteome</keyword>
<accession>A0A937FE67</accession>
<protein>
    <submittedName>
        <fullName evidence="1">Uncharacterized protein</fullName>
    </submittedName>
</protein>
<reference evidence="1" key="1">
    <citation type="submission" date="2021-01" db="EMBL/GenBank/DDBJ databases">
        <title>Genome public.</title>
        <authorList>
            <person name="Liu C."/>
            <person name="Sun Q."/>
        </authorList>
    </citation>
    <scope>NUCLEOTIDE SEQUENCE</scope>
    <source>
        <strain evidence="1">YIM B02565</strain>
    </source>
</reference>
<organism evidence="1 2">
    <name type="scientific">Clostridium paridis</name>
    <dbReference type="NCBI Taxonomy" id="2803863"/>
    <lineage>
        <taxon>Bacteria</taxon>
        <taxon>Bacillati</taxon>
        <taxon>Bacillota</taxon>
        <taxon>Clostridia</taxon>
        <taxon>Eubacteriales</taxon>
        <taxon>Clostridiaceae</taxon>
        <taxon>Clostridium</taxon>
    </lineage>
</organism>
<dbReference type="RefSeq" id="WP_202767056.1">
    <property type="nucleotide sequence ID" value="NZ_JAESWA010000022.1"/>
</dbReference>
<evidence type="ECO:0000313" key="1">
    <source>
        <dbReference type="EMBL" id="MBL4931669.1"/>
    </source>
</evidence>
<dbReference type="EMBL" id="JAESWA010000022">
    <property type="protein sequence ID" value="MBL4931669.1"/>
    <property type="molecule type" value="Genomic_DNA"/>
</dbReference>
<dbReference type="Proteomes" id="UP000623681">
    <property type="component" value="Unassembled WGS sequence"/>
</dbReference>
<evidence type="ECO:0000313" key="2">
    <source>
        <dbReference type="Proteomes" id="UP000623681"/>
    </source>
</evidence>
<proteinExistence type="predicted"/>
<gene>
    <name evidence="1" type="ORF">JK634_07625</name>
</gene>
<sequence>MENTLINPVDIKIDSTDLIQKTKKDFDLKPGINWANGYHFSLMNNGNQTFLTITGLTGDNQFTQIFYDSKTGALIGSKVQPKQ</sequence>
<comment type="caution">
    <text evidence="1">The sequence shown here is derived from an EMBL/GenBank/DDBJ whole genome shotgun (WGS) entry which is preliminary data.</text>
</comment>
<dbReference type="AlphaFoldDB" id="A0A937FE67"/>